<proteinExistence type="predicted"/>
<dbReference type="Proteomes" id="UP000186607">
    <property type="component" value="Unassembled WGS sequence"/>
</dbReference>
<dbReference type="AlphaFoldDB" id="A0A1U7P1A2"/>
<accession>A0A1U7P1A2</accession>
<sequence length="69" mass="7827">MNRTAPREVLSIRLIPGVREALDAYYAELQEAGWVNVQKHHVVEHLLARLLTEEGRTEITAELAEKHPG</sequence>
<evidence type="ECO:0000313" key="2">
    <source>
        <dbReference type="Proteomes" id="UP000186607"/>
    </source>
</evidence>
<comment type="caution">
    <text evidence="1">The sequence shown here is derived from an EMBL/GenBank/DDBJ whole genome shotgun (WGS) entry which is preliminary data.</text>
</comment>
<evidence type="ECO:0000313" key="1">
    <source>
        <dbReference type="EMBL" id="OLV18941.1"/>
    </source>
</evidence>
<keyword evidence="2" id="KW-1185">Reference proteome</keyword>
<dbReference type="STRING" id="249408.BOO71_0004228"/>
<dbReference type="EMBL" id="MSTI01000048">
    <property type="protein sequence ID" value="OLV18941.1"/>
    <property type="molecule type" value="Genomic_DNA"/>
</dbReference>
<name>A0A1U7P1A2_9DEIO</name>
<reference evidence="1 2" key="1">
    <citation type="submission" date="2017-01" db="EMBL/GenBank/DDBJ databases">
        <title>Genome Analysis of Deinococcus marmoris KOPRI26562.</title>
        <authorList>
            <person name="Kim J.H."/>
            <person name="Oh H.-M."/>
        </authorList>
    </citation>
    <scope>NUCLEOTIDE SEQUENCE [LARGE SCALE GENOMIC DNA]</scope>
    <source>
        <strain evidence="1 2">KOPRI26562</strain>
    </source>
</reference>
<gene>
    <name evidence="1" type="ORF">BOO71_0004228</name>
</gene>
<protein>
    <submittedName>
        <fullName evidence="1">Uncharacterized protein</fullName>
    </submittedName>
</protein>
<organism evidence="1 2">
    <name type="scientific">Deinococcus marmoris</name>
    <dbReference type="NCBI Taxonomy" id="249408"/>
    <lineage>
        <taxon>Bacteria</taxon>
        <taxon>Thermotogati</taxon>
        <taxon>Deinococcota</taxon>
        <taxon>Deinococci</taxon>
        <taxon>Deinococcales</taxon>
        <taxon>Deinococcaceae</taxon>
        <taxon>Deinococcus</taxon>
    </lineage>
</organism>